<sequence length="251" mass="28358">MALAEYLDDLTNTPSMEMLWDMHCRKMAEYGFTRLFYGYTNYRTGRSLGDPDDFVILTNHKKEYTDWFLGQSMYFHAPMVKWSLENEGVASWSIVKDMMESGLLSESEMKVVEFNAKMRVTSGYTISFKSISPRSKGAIALTGHEDMTQTEADEVWAEHGTDLVVMNNVAHLKILSLPYSSPARGLTKRQLEALHWVGDGKTTADIAILMGLTPATVEKHLRLAREVLSVETTAQAVLKAALHNQMFVVEY</sequence>
<comment type="caution">
    <text evidence="5">The sequence shown here is derived from an EMBL/GenBank/DDBJ whole genome shotgun (WGS) entry which is preliminary data.</text>
</comment>
<dbReference type="CDD" id="cd06170">
    <property type="entry name" value="LuxR_C_like"/>
    <property type="match status" value="1"/>
</dbReference>
<keyword evidence="3" id="KW-0804">Transcription</keyword>
<dbReference type="RefSeq" id="WP_111362063.1">
    <property type="nucleotide sequence ID" value="NZ_JASHJG010000005.1"/>
</dbReference>
<dbReference type="SMART" id="SM00421">
    <property type="entry name" value="HTH_LUXR"/>
    <property type="match status" value="1"/>
</dbReference>
<dbReference type="Gene3D" id="1.10.10.10">
    <property type="entry name" value="Winged helix-like DNA-binding domain superfamily/Winged helix DNA-binding domain"/>
    <property type="match status" value="1"/>
</dbReference>
<dbReference type="Gene3D" id="3.30.450.80">
    <property type="entry name" value="Transcription factor LuxR-like, autoinducer-binding domain"/>
    <property type="match status" value="1"/>
</dbReference>
<dbReference type="InterPro" id="IPR016032">
    <property type="entry name" value="Sig_transdc_resp-reg_C-effctor"/>
</dbReference>
<evidence type="ECO:0000313" key="5">
    <source>
        <dbReference type="EMBL" id="KAA0920913.1"/>
    </source>
</evidence>
<feature type="domain" description="HTH luxR-type" evidence="4">
    <location>
        <begin position="179"/>
        <end position="244"/>
    </location>
</feature>
<reference evidence="5 6" key="1">
    <citation type="submission" date="2019-07" db="EMBL/GenBank/DDBJ databases">
        <title>Aquicoccus porphyridii gen. nov., sp. nov., isolated from a small marine red alga, Porphyridium marinum.</title>
        <authorList>
            <person name="Liu L."/>
        </authorList>
    </citation>
    <scope>NUCLEOTIDE SEQUENCE [LARGE SCALE GENOMIC DNA]</scope>
    <source>
        <strain evidence="5 6">L1 8-17</strain>
    </source>
</reference>
<evidence type="ECO:0000259" key="4">
    <source>
        <dbReference type="PROSITE" id="PS50043"/>
    </source>
</evidence>
<keyword evidence="2" id="KW-0238">DNA-binding</keyword>
<gene>
    <name evidence="5" type="ORF">FLO80_01690</name>
</gene>
<dbReference type="PROSITE" id="PS50043">
    <property type="entry name" value="HTH_LUXR_2"/>
    <property type="match status" value="1"/>
</dbReference>
<keyword evidence="1" id="KW-0805">Transcription regulation</keyword>
<proteinExistence type="predicted"/>
<dbReference type="AlphaFoldDB" id="A0A5A9ZU76"/>
<dbReference type="SUPFAM" id="SSF75516">
    <property type="entry name" value="Pheromone-binding domain of LuxR-like quorum-sensing transcription factors"/>
    <property type="match status" value="1"/>
</dbReference>
<accession>A0A5A9ZU76</accession>
<evidence type="ECO:0000256" key="1">
    <source>
        <dbReference type="ARBA" id="ARBA00023015"/>
    </source>
</evidence>
<dbReference type="GO" id="GO:0006355">
    <property type="term" value="P:regulation of DNA-templated transcription"/>
    <property type="evidence" value="ECO:0007669"/>
    <property type="project" value="InterPro"/>
</dbReference>
<protein>
    <submittedName>
        <fullName evidence="5">LuxR family transcriptional regulator</fullName>
    </submittedName>
</protein>
<organism evidence="5 6">
    <name type="scientific">Aquicoccus porphyridii</name>
    <dbReference type="NCBI Taxonomy" id="1852029"/>
    <lineage>
        <taxon>Bacteria</taxon>
        <taxon>Pseudomonadati</taxon>
        <taxon>Pseudomonadota</taxon>
        <taxon>Alphaproteobacteria</taxon>
        <taxon>Rhodobacterales</taxon>
        <taxon>Paracoccaceae</taxon>
        <taxon>Aquicoccus</taxon>
    </lineage>
</organism>
<dbReference type="PRINTS" id="PR00038">
    <property type="entry name" value="HTHLUXR"/>
</dbReference>
<keyword evidence="6" id="KW-1185">Reference proteome</keyword>
<dbReference type="SUPFAM" id="SSF46894">
    <property type="entry name" value="C-terminal effector domain of the bipartite response regulators"/>
    <property type="match status" value="1"/>
</dbReference>
<dbReference type="InterPro" id="IPR005143">
    <property type="entry name" value="TF_LuxR_autoind-bd_dom"/>
</dbReference>
<dbReference type="InterPro" id="IPR000792">
    <property type="entry name" value="Tscrpt_reg_LuxR_C"/>
</dbReference>
<dbReference type="Proteomes" id="UP000325291">
    <property type="component" value="Unassembled WGS sequence"/>
</dbReference>
<dbReference type="InterPro" id="IPR036388">
    <property type="entry name" value="WH-like_DNA-bd_sf"/>
</dbReference>
<evidence type="ECO:0000313" key="6">
    <source>
        <dbReference type="Proteomes" id="UP000325291"/>
    </source>
</evidence>
<name>A0A5A9ZU76_9RHOB</name>
<dbReference type="Pfam" id="PF03472">
    <property type="entry name" value="Autoind_bind"/>
    <property type="match status" value="1"/>
</dbReference>
<dbReference type="InterPro" id="IPR036693">
    <property type="entry name" value="TF_LuxR_autoind-bd_dom_sf"/>
</dbReference>
<evidence type="ECO:0000256" key="2">
    <source>
        <dbReference type="ARBA" id="ARBA00023125"/>
    </source>
</evidence>
<dbReference type="EMBL" id="VINQ01000001">
    <property type="protein sequence ID" value="KAA0920913.1"/>
    <property type="molecule type" value="Genomic_DNA"/>
</dbReference>
<evidence type="ECO:0000256" key="3">
    <source>
        <dbReference type="ARBA" id="ARBA00023163"/>
    </source>
</evidence>
<dbReference type="Pfam" id="PF00196">
    <property type="entry name" value="GerE"/>
    <property type="match status" value="1"/>
</dbReference>
<dbReference type="GO" id="GO:0003677">
    <property type="term" value="F:DNA binding"/>
    <property type="evidence" value="ECO:0007669"/>
    <property type="project" value="UniProtKB-KW"/>
</dbReference>